<evidence type="ECO:0000313" key="4">
    <source>
        <dbReference type="Proteomes" id="UP001356095"/>
    </source>
</evidence>
<dbReference type="Proteomes" id="UP001356095">
    <property type="component" value="Unassembled WGS sequence"/>
</dbReference>
<protein>
    <submittedName>
        <fullName evidence="3">Peptidoglycan-binding domain-containing protein</fullName>
    </submittedName>
</protein>
<keyword evidence="1" id="KW-0732">Signal</keyword>
<reference evidence="3 4" key="1">
    <citation type="submission" date="2023-08" db="EMBL/GenBank/DDBJ databases">
        <authorList>
            <person name="Girao M."/>
            <person name="Carvalho M.F."/>
        </authorList>
    </citation>
    <scope>NUCLEOTIDE SEQUENCE [LARGE SCALE GENOMIC DNA]</scope>
    <source>
        <strain evidence="3 4">CT-R113</strain>
    </source>
</reference>
<feature type="domain" description="Peptidoglycan binding-like" evidence="2">
    <location>
        <begin position="139"/>
        <end position="191"/>
    </location>
</feature>
<organism evidence="3 4">
    <name type="scientific">Nocardiopsis codii</name>
    <dbReference type="NCBI Taxonomy" id="3065942"/>
    <lineage>
        <taxon>Bacteria</taxon>
        <taxon>Bacillati</taxon>
        <taxon>Actinomycetota</taxon>
        <taxon>Actinomycetes</taxon>
        <taxon>Streptosporangiales</taxon>
        <taxon>Nocardiopsidaceae</taxon>
        <taxon>Nocardiopsis</taxon>
    </lineage>
</organism>
<dbReference type="Pfam" id="PF01471">
    <property type="entry name" value="PG_binding_1"/>
    <property type="match status" value="1"/>
</dbReference>
<dbReference type="InterPro" id="IPR002477">
    <property type="entry name" value="Peptidoglycan-bd-like"/>
</dbReference>
<sequence>MFPHFFGGFGRRIASLIAASAIAATTVVATAPTASADDLDRTSNQVVAQIEAEPWPHYERGDRSVDIQAARKLLAYHGYRSDSTTSWFFNLSLQQTILRYQAANPNHLAETGELDDETWLLLRERTFGEFGPNSRGLVVEMIQSELNAKFDAGLTVDGRYGTRTTNAVRAAQRDFGIGVDGIVGRLTFRALITYQP</sequence>
<dbReference type="SUPFAM" id="SSF47090">
    <property type="entry name" value="PGBD-like"/>
    <property type="match status" value="2"/>
</dbReference>
<feature type="chain" id="PRO_5046984774" evidence="1">
    <location>
        <begin position="37"/>
        <end position="196"/>
    </location>
</feature>
<accession>A0ABU7K8C2</accession>
<comment type="caution">
    <text evidence="3">The sequence shown here is derived from an EMBL/GenBank/DDBJ whole genome shotgun (WGS) entry which is preliminary data.</text>
</comment>
<dbReference type="InterPro" id="IPR036365">
    <property type="entry name" value="PGBD-like_sf"/>
</dbReference>
<keyword evidence="4" id="KW-1185">Reference proteome</keyword>
<name>A0ABU7K8C2_9ACTN</name>
<feature type="signal peptide" evidence="1">
    <location>
        <begin position="1"/>
        <end position="36"/>
    </location>
</feature>
<dbReference type="EMBL" id="JAUZMY010000013">
    <property type="protein sequence ID" value="MEE2038494.1"/>
    <property type="molecule type" value="Genomic_DNA"/>
</dbReference>
<evidence type="ECO:0000313" key="3">
    <source>
        <dbReference type="EMBL" id="MEE2038494.1"/>
    </source>
</evidence>
<dbReference type="Gene3D" id="1.10.101.10">
    <property type="entry name" value="PGBD-like superfamily/PGBD"/>
    <property type="match status" value="2"/>
</dbReference>
<gene>
    <name evidence="3" type="ORF">Q8791_14820</name>
</gene>
<proteinExistence type="predicted"/>
<dbReference type="RefSeq" id="WP_330092277.1">
    <property type="nucleotide sequence ID" value="NZ_JAUZMY010000013.1"/>
</dbReference>
<evidence type="ECO:0000256" key="1">
    <source>
        <dbReference type="SAM" id="SignalP"/>
    </source>
</evidence>
<evidence type="ECO:0000259" key="2">
    <source>
        <dbReference type="Pfam" id="PF01471"/>
    </source>
</evidence>
<dbReference type="InterPro" id="IPR036366">
    <property type="entry name" value="PGBDSf"/>
</dbReference>